<organism evidence="3 4">
    <name type="scientific">Stephanodiscus triporus</name>
    <dbReference type="NCBI Taxonomy" id="2934178"/>
    <lineage>
        <taxon>Eukaryota</taxon>
        <taxon>Sar</taxon>
        <taxon>Stramenopiles</taxon>
        <taxon>Ochrophyta</taxon>
        <taxon>Bacillariophyta</taxon>
        <taxon>Coscinodiscophyceae</taxon>
        <taxon>Thalassiosirophycidae</taxon>
        <taxon>Stephanodiscales</taxon>
        <taxon>Stephanodiscaceae</taxon>
        <taxon>Stephanodiscus</taxon>
    </lineage>
</organism>
<sequence length="276" mass="28178">MPSTVNLRMLTAILALTSVAAQNTYLRKKTPRTLRRAVNHIEKVEYKQGLEEDVEFWTKLVRKTQYMSLPPDPVPTPTNPPVSVGTDPPIGSVPPGTSPPVGTAPPVGTSPPVAAPTSLPFGSPTLPPVAVDPTDPPIAGPGDMPTYSPIPATPPPVSGPVTDPPVPATDPPATTPVPAPSGGGAVAVDDATTIFSTDGIAFIAVLENDTAAAGQSLSVKKAAGASNGSCSIGLDLIEVVYMPNAGFVGVDSCEYEACDDQEPPQCVSATVTITVT</sequence>
<feature type="signal peptide" evidence="2">
    <location>
        <begin position="1"/>
        <end position="21"/>
    </location>
</feature>
<accession>A0ABD3NW40</accession>
<feature type="compositionally biased region" description="Pro residues" evidence="1">
    <location>
        <begin position="70"/>
        <end position="80"/>
    </location>
</feature>
<dbReference type="Gene3D" id="2.60.40.3440">
    <property type="match status" value="1"/>
</dbReference>
<keyword evidence="2" id="KW-0732">Signal</keyword>
<feature type="region of interest" description="Disordered" evidence="1">
    <location>
        <begin position="68"/>
        <end position="183"/>
    </location>
</feature>
<evidence type="ECO:0000313" key="4">
    <source>
        <dbReference type="Proteomes" id="UP001530315"/>
    </source>
</evidence>
<reference evidence="3 4" key="1">
    <citation type="submission" date="2024-10" db="EMBL/GenBank/DDBJ databases">
        <title>Updated reference genomes for cyclostephanoid diatoms.</title>
        <authorList>
            <person name="Roberts W.R."/>
            <person name="Alverson A.J."/>
        </authorList>
    </citation>
    <scope>NUCLEOTIDE SEQUENCE [LARGE SCALE GENOMIC DNA]</scope>
    <source>
        <strain evidence="3 4">AJA276-08</strain>
    </source>
</reference>
<feature type="compositionally biased region" description="Low complexity" evidence="1">
    <location>
        <begin position="81"/>
        <end position="117"/>
    </location>
</feature>
<feature type="chain" id="PRO_5044879246" evidence="2">
    <location>
        <begin position="22"/>
        <end position="276"/>
    </location>
</feature>
<feature type="compositionally biased region" description="Pro residues" evidence="1">
    <location>
        <begin position="151"/>
        <end position="179"/>
    </location>
</feature>
<dbReference type="Pfam" id="PF17963">
    <property type="entry name" value="Big_9"/>
    <property type="match status" value="1"/>
</dbReference>
<name>A0ABD3NW40_9STRA</name>
<comment type="caution">
    <text evidence="3">The sequence shown here is derived from an EMBL/GenBank/DDBJ whole genome shotgun (WGS) entry which is preliminary data.</text>
</comment>
<dbReference type="AlphaFoldDB" id="A0ABD3NW40"/>
<dbReference type="PRINTS" id="PR01217">
    <property type="entry name" value="PRICHEXTENSN"/>
</dbReference>
<proteinExistence type="predicted"/>
<evidence type="ECO:0000313" key="3">
    <source>
        <dbReference type="EMBL" id="KAL3779606.1"/>
    </source>
</evidence>
<dbReference type="Proteomes" id="UP001530315">
    <property type="component" value="Unassembled WGS sequence"/>
</dbReference>
<evidence type="ECO:0000256" key="1">
    <source>
        <dbReference type="SAM" id="MobiDB-lite"/>
    </source>
</evidence>
<gene>
    <name evidence="3" type="ORF">ACHAW5_001054</name>
</gene>
<protein>
    <submittedName>
        <fullName evidence="3">Uncharacterized protein</fullName>
    </submittedName>
</protein>
<evidence type="ECO:0000256" key="2">
    <source>
        <dbReference type="SAM" id="SignalP"/>
    </source>
</evidence>
<dbReference type="EMBL" id="JALLAZ020001154">
    <property type="protein sequence ID" value="KAL3779606.1"/>
    <property type="molecule type" value="Genomic_DNA"/>
</dbReference>
<keyword evidence="4" id="KW-1185">Reference proteome</keyword>